<evidence type="ECO:0000313" key="1">
    <source>
        <dbReference type="EMBL" id="OQB41054.1"/>
    </source>
</evidence>
<accession>A0A1V5ZMA0</accession>
<organism evidence="1">
    <name type="scientific">candidate division CPR1 bacterium ADurb.Bin160</name>
    <dbReference type="NCBI Taxonomy" id="1852826"/>
    <lineage>
        <taxon>Bacteria</taxon>
        <taxon>candidate division CPR1</taxon>
    </lineage>
</organism>
<sequence>MPDNFGRMTSDEAPQSLKDSCFPKSKTCRICGETSINTAIVKNIKTADGSLYEDNM</sequence>
<dbReference type="AlphaFoldDB" id="A0A1V5ZMA0"/>
<protein>
    <submittedName>
        <fullName evidence="1">Uncharacterized protein</fullName>
    </submittedName>
</protein>
<dbReference type="EMBL" id="MWDB01000025">
    <property type="protein sequence ID" value="OQB41054.1"/>
    <property type="molecule type" value="Genomic_DNA"/>
</dbReference>
<dbReference type="Proteomes" id="UP000485621">
    <property type="component" value="Unassembled WGS sequence"/>
</dbReference>
<name>A0A1V5ZMA0_9BACT</name>
<comment type="caution">
    <text evidence="1">The sequence shown here is derived from an EMBL/GenBank/DDBJ whole genome shotgun (WGS) entry which is preliminary data.</text>
</comment>
<gene>
    <name evidence="1" type="ORF">BWY04_01084</name>
</gene>
<proteinExistence type="predicted"/>
<reference evidence="1" key="1">
    <citation type="submission" date="2017-02" db="EMBL/GenBank/DDBJ databases">
        <title>Delving into the versatile metabolic prowess of the omnipresent phylum Bacteroidetes.</title>
        <authorList>
            <person name="Nobu M.K."/>
            <person name="Mei R."/>
            <person name="Narihiro T."/>
            <person name="Kuroda K."/>
            <person name="Liu W.-T."/>
        </authorList>
    </citation>
    <scope>NUCLEOTIDE SEQUENCE</scope>
    <source>
        <strain evidence="1">ADurb.Bin160</strain>
    </source>
</reference>